<accession>A0AAW6U253</accession>
<evidence type="ECO:0000313" key="2">
    <source>
        <dbReference type="EMBL" id="MDI6450019.1"/>
    </source>
</evidence>
<keyword evidence="1" id="KW-0732">Signal</keyword>
<sequence length="397" mass="45440">MSRHFTLAFVTILLVLPSSAPADVGHGSDLFGLARVQSGMRTRRVSSYDRTGGNNDRFERIQDGQTRELFNVRGAGIINHIWITIAPPPEQLSRNDIILRMYWDGNEFPSVESPIGPFFGQGWNESYPFVSLPLAVGPVEGRAMVSYFVMPFAKGARIEIENQTGREISAFYYYVDYVEVDALADDMGRFCAWYNHELTEATPEGETEWGVTGPQPKNLDGKDNYLFADIKGKGHFVGVNYYVHCPTPMWYGEGDDMIFIDGDKMPTLHGTGTEDYFNTSWCPKTLYTHPYFGYARVNNDIGWLGRTHVYRFHVSDPIYFDESLRFTIEHGHANNLTLDLASVAYWYQAPPLAKLPPAPDKETRRPKPFIGVREMHQWRHEWRKNQGNDSRLWGNER</sequence>
<feature type="signal peptide" evidence="1">
    <location>
        <begin position="1"/>
        <end position="22"/>
    </location>
</feature>
<dbReference type="AlphaFoldDB" id="A0AAW6U253"/>
<protein>
    <submittedName>
        <fullName evidence="2">DUF2961 domain-containing protein</fullName>
    </submittedName>
</protein>
<evidence type="ECO:0000256" key="1">
    <source>
        <dbReference type="SAM" id="SignalP"/>
    </source>
</evidence>
<proteinExistence type="predicted"/>
<dbReference type="EMBL" id="JASCXX010000015">
    <property type="protein sequence ID" value="MDI6450019.1"/>
    <property type="molecule type" value="Genomic_DNA"/>
</dbReference>
<evidence type="ECO:0000313" key="3">
    <source>
        <dbReference type="Proteomes" id="UP001431776"/>
    </source>
</evidence>
<organism evidence="2 3">
    <name type="scientific">Anaerobaca lacustris</name>
    <dbReference type="NCBI Taxonomy" id="3044600"/>
    <lineage>
        <taxon>Bacteria</taxon>
        <taxon>Pseudomonadati</taxon>
        <taxon>Planctomycetota</taxon>
        <taxon>Phycisphaerae</taxon>
        <taxon>Sedimentisphaerales</taxon>
        <taxon>Anaerobacaceae</taxon>
        <taxon>Anaerobaca</taxon>
    </lineage>
</organism>
<gene>
    <name evidence="2" type="ORF">QJ522_13250</name>
</gene>
<name>A0AAW6U253_9BACT</name>
<dbReference type="Proteomes" id="UP001431776">
    <property type="component" value="Unassembled WGS sequence"/>
</dbReference>
<keyword evidence="3" id="KW-1185">Reference proteome</keyword>
<dbReference type="Gene3D" id="2.60.120.1390">
    <property type="match status" value="2"/>
</dbReference>
<reference evidence="2" key="1">
    <citation type="submission" date="2023-05" db="EMBL/GenBank/DDBJ databases">
        <title>Anaerotaeda fermentans gen. nov., sp. nov., a novel anaerobic planctomycete of the new family within the order Sedimentisphaerales isolated from Taman Peninsula, Russia.</title>
        <authorList>
            <person name="Khomyakova M.A."/>
            <person name="Merkel A.Y."/>
            <person name="Slobodkin A.I."/>
        </authorList>
    </citation>
    <scope>NUCLEOTIDE SEQUENCE</scope>
    <source>
        <strain evidence="2">M17dextr</strain>
    </source>
</reference>
<dbReference type="InterPro" id="IPR021345">
    <property type="entry name" value="DUF2961"/>
</dbReference>
<dbReference type="RefSeq" id="WP_349245427.1">
    <property type="nucleotide sequence ID" value="NZ_JASCXX010000015.1"/>
</dbReference>
<feature type="chain" id="PRO_5043891128" evidence="1">
    <location>
        <begin position="23"/>
        <end position="397"/>
    </location>
</feature>
<dbReference type="Pfam" id="PF11175">
    <property type="entry name" value="DUF2961"/>
    <property type="match status" value="1"/>
</dbReference>
<comment type="caution">
    <text evidence="2">The sequence shown here is derived from an EMBL/GenBank/DDBJ whole genome shotgun (WGS) entry which is preliminary data.</text>
</comment>